<evidence type="ECO:0000313" key="1">
    <source>
        <dbReference type="EMBL" id="MFC3461156.1"/>
    </source>
</evidence>
<dbReference type="EMBL" id="JBHRVV010000001">
    <property type="protein sequence ID" value="MFC3461156.1"/>
    <property type="molecule type" value="Genomic_DNA"/>
</dbReference>
<organism evidence="1 2">
    <name type="scientific">Massilia haematophila</name>
    <dbReference type="NCBI Taxonomy" id="457923"/>
    <lineage>
        <taxon>Bacteria</taxon>
        <taxon>Pseudomonadati</taxon>
        <taxon>Pseudomonadota</taxon>
        <taxon>Betaproteobacteria</taxon>
        <taxon>Burkholderiales</taxon>
        <taxon>Oxalobacteraceae</taxon>
        <taxon>Telluria group</taxon>
        <taxon>Massilia</taxon>
    </lineage>
</organism>
<evidence type="ECO:0000313" key="2">
    <source>
        <dbReference type="Proteomes" id="UP001595665"/>
    </source>
</evidence>
<keyword evidence="2" id="KW-1185">Reference proteome</keyword>
<comment type="caution">
    <text evidence="1">The sequence shown here is derived from an EMBL/GenBank/DDBJ whole genome shotgun (WGS) entry which is preliminary data.</text>
</comment>
<dbReference type="RefSeq" id="WP_379737495.1">
    <property type="nucleotide sequence ID" value="NZ_JBHRVV010000001.1"/>
</dbReference>
<accession>A0ABV7PPH5</accession>
<dbReference type="Proteomes" id="UP001595665">
    <property type="component" value="Unassembled WGS sequence"/>
</dbReference>
<gene>
    <name evidence="1" type="ORF">ACFOPH_23390</name>
</gene>
<name>A0ABV7PPH5_9BURK</name>
<reference evidence="2" key="1">
    <citation type="journal article" date="2019" name="Int. J. Syst. Evol. Microbiol.">
        <title>The Global Catalogue of Microorganisms (GCM) 10K type strain sequencing project: providing services to taxonomists for standard genome sequencing and annotation.</title>
        <authorList>
            <consortium name="The Broad Institute Genomics Platform"/>
            <consortium name="The Broad Institute Genome Sequencing Center for Infectious Disease"/>
            <person name="Wu L."/>
            <person name="Ma J."/>
        </authorList>
    </citation>
    <scope>NUCLEOTIDE SEQUENCE [LARGE SCALE GENOMIC DNA]</scope>
    <source>
        <strain evidence="2">CCM 7480</strain>
    </source>
</reference>
<proteinExistence type="predicted"/>
<protein>
    <submittedName>
        <fullName evidence="1">Uncharacterized protein</fullName>
    </submittedName>
</protein>
<sequence>MLSIDSRTAAQTVLNRISTKMTPMAVSRIAESNMIASVCVDCYEELVQGALSTRPEINVNFGKQNRMRCKAASAPQCEHCKREPTQQRAGYGRQKHIYFWVST</sequence>